<accession>A0ABV4HSF4</accession>
<dbReference type="Pfam" id="PF15590">
    <property type="entry name" value="Imm27"/>
    <property type="match status" value="1"/>
</dbReference>
<reference evidence="1 2" key="1">
    <citation type="submission" date="2024-07" db="EMBL/GenBank/DDBJ databases">
        <title>Luteimonas salilacus sp. nov., isolated from the shore soil of Salt Lake in Tibet of China.</title>
        <authorList>
            <person name="Zhang X."/>
            <person name="Li A."/>
        </authorList>
    </citation>
    <scope>NUCLEOTIDE SEQUENCE [LARGE SCALE GENOMIC DNA]</scope>
    <source>
        <strain evidence="1 2">B3-2-R+30</strain>
    </source>
</reference>
<dbReference type="InterPro" id="IPR028960">
    <property type="entry name" value="Imm27"/>
</dbReference>
<evidence type="ECO:0000313" key="1">
    <source>
        <dbReference type="EMBL" id="MEZ0475664.1"/>
    </source>
</evidence>
<dbReference type="EMBL" id="JBFWIC010000020">
    <property type="protein sequence ID" value="MEZ0475664.1"/>
    <property type="molecule type" value="Genomic_DNA"/>
</dbReference>
<sequence>MKISPNETLITGRWIEHKGQLVGDDTCKRINELIRNYLHEIGRDPSGWDALYRDPQDARLWELIYPESELHGGGPPQLRCLTYGEAEEKYGLAITKSLRPPP</sequence>
<name>A0ABV4HSF4_9GAMM</name>
<proteinExistence type="predicted"/>
<protein>
    <submittedName>
        <fullName evidence="1">Imm27 family immunity protein</fullName>
    </submittedName>
</protein>
<gene>
    <name evidence="1" type="ORF">AB6713_13740</name>
</gene>
<keyword evidence="2" id="KW-1185">Reference proteome</keyword>
<organism evidence="1 2">
    <name type="scientific">Luteimonas salinilitoris</name>
    <dbReference type="NCBI Taxonomy" id="3237697"/>
    <lineage>
        <taxon>Bacteria</taxon>
        <taxon>Pseudomonadati</taxon>
        <taxon>Pseudomonadota</taxon>
        <taxon>Gammaproteobacteria</taxon>
        <taxon>Lysobacterales</taxon>
        <taxon>Lysobacteraceae</taxon>
        <taxon>Luteimonas</taxon>
    </lineage>
</organism>
<evidence type="ECO:0000313" key="2">
    <source>
        <dbReference type="Proteomes" id="UP001566331"/>
    </source>
</evidence>
<comment type="caution">
    <text evidence="1">The sequence shown here is derived from an EMBL/GenBank/DDBJ whole genome shotgun (WGS) entry which is preliminary data.</text>
</comment>
<dbReference type="RefSeq" id="WP_370561718.1">
    <property type="nucleotide sequence ID" value="NZ_JBFWIB010000001.1"/>
</dbReference>
<dbReference type="Proteomes" id="UP001566331">
    <property type="component" value="Unassembled WGS sequence"/>
</dbReference>